<organism evidence="2 3">
    <name type="scientific">Pectobacterium actinidiae</name>
    <dbReference type="NCBI Taxonomy" id="1507808"/>
    <lineage>
        <taxon>Bacteria</taxon>
        <taxon>Pseudomonadati</taxon>
        <taxon>Pseudomonadota</taxon>
        <taxon>Gammaproteobacteria</taxon>
        <taxon>Enterobacterales</taxon>
        <taxon>Pectobacteriaceae</taxon>
        <taxon>Pectobacterium</taxon>
    </lineage>
</organism>
<protein>
    <submittedName>
        <fullName evidence="2">Uncharacterized protein</fullName>
    </submittedName>
</protein>
<dbReference type="OrthoDB" id="5525214at2"/>
<dbReference type="Proteomes" id="UP000189286">
    <property type="component" value="Unassembled WGS sequence"/>
</dbReference>
<accession>A0A1V2QZ32</accession>
<dbReference type="EMBL" id="MPUJ01000021">
    <property type="protein sequence ID" value="ONK01741.1"/>
    <property type="molecule type" value="Genomic_DNA"/>
</dbReference>
<dbReference type="AlphaFoldDB" id="A0A1V2QZ32"/>
<reference evidence="3" key="1">
    <citation type="submission" date="2016-11" db="EMBL/GenBank/DDBJ databases">
        <authorList>
            <person name="Panda P."/>
            <person name="Visnovsky S."/>
            <person name="Pitman A."/>
        </authorList>
    </citation>
    <scope>NUCLEOTIDE SEQUENCE [LARGE SCALE GENOMIC DNA]</scope>
    <source>
        <strain evidence="3">ICMP 9972</strain>
    </source>
</reference>
<name>A0A1V2QZ32_9GAMM</name>
<feature type="chain" id="PRO_5010728519" evidence="1">
    <location>
        <begin position="25"/>
        <end position="99"/>
    </location>
</feature>
<keyword evidence="1" id="KW-0732">Signal</keyword>
<evidence type="ECO:0000313" key="2">
    <source>
        <dbReference type="EMBL" id="ONK01741.1"/>
    </source>
</evidence>
<evidence type="ECO:0000256" key="1">
    <source>
        <dbReference type="SAM" id="SignalP"/>
    </source>
</evidence>
<comment type="caution">
    <text evidence="2">The sequence shown here is derived from an EMBL/GenBank/DDBJ whole genome shotgun (WGS) entry which is preliminary data.</text>
</comment>
<dbReference type="RefSeq" id="WP_072034527.1">
    <property type="nucleotide sequence ID" value="NZ_CP097896.1"/>
</dbReference>
<evidence type="ECO:0000313" key="3">
    <source>
        <dbReference type="Proteomes" id="UP000189286"/>
    </source>
</evidence>
<gene>
    <name evidence="2" type="ORF">BSK71_19950</name>
</gene>
<feature type="signal peptide" evidence="1">
    <location>
        <begin position="1"/>
        <end position="24"/>
    </location>
</feature>
<proteinExistence type="predicted"/>
<sequence length="99" mass="10875">MKTTLAVAMVCAVALLSVSTPSMAKNSRISDEQIKEKIIQESISSYSGNCPCPYNSARNGSKCGKRSAWSRAGGYSPICYKDDVTRKMIDDWRMKKGNT</sequence>